<dbReference type="GO" id="GO:0005524">
    <property type="term" value="F:ATP binding"/>
    <property type="evidence" value="ECO:0007669"/>
    <property type="project" value="InterPro"/>
</dbReference>
<dbReference type="InterPro" id="IPR027417">
    <property type="entry name" value="P-loop_NTPase"/>
</dbReference>
<dbReference type="EMBL" id="AEUV02000002">
    <property type="protein sequence ID" value="EHI74109.1"/>
    <property type="molecule type" value="Genomic_DNA"/>
</dbReference>
<dbReference type="Proteomes" id="UP000004322">
    <property type="component" value="Unassembled WGS sequence"/>
</dbReference>
<reference evidence="2" key="1">
    <citation type="submission" date="2011-07" db="EMBL/GenBank/DDBJ databases">
        <authorList>
            <person name="Stanhope M.J."/>
            <person name="Durkin A.S."/>
            <person name="Hostetler J."/>
            <person name="Kim M."/>
            <person name="Radune D."/>
            <person name="Singh I."/>
            <person name="Town C.D."/>
        </authorList>
    </citation>
    <scope>NUCLEOTIDE SEQUENCE [LARGE SCALE GENOMIC DNA]</scope>
    <source>
        <strain evidence="2">HS-6</strain>
    </source>
</reference>
<dbReference type="PANTHER" id="PTHR24220:SF86">
    <property type="entry name" value="ABC TRANSPORTER ABCH.1"/>
    <property type="match status" value="1"/>
</dbReference>
<dbReference type="eggNOG" id="COG1136">
    <property type="taxonomic scope" value="Bacteria"/>
</dbReference>
<evidence type="ECO:0000313" key="2">
    <source>
        <dbReference type="EMBL" id="EHI74109.1"/>
    </source>
</evidence>
<keyword evidence="3" id="KW-1185">Reference proteome</keyword>
<dbReference type="PANTHER" id="PTHR24220">
    <property type="entry name" value="IMPORT ATP-BINDING PROTEIN"/>
    <property type="match status" value="1"/>
</dbReference>
<dbReference type="Pfam" id="PF00005">
    <property type="entry name" value="ABC_tran"/>
    <property type="match status" value="1"/>
</dbReference>
<sequence>MADMNIRQVPGGQLQRASICRALINQPDIIFADEPTGALNSQMSLEVMSIFQKLNQEGRTIILITHDSHVASYGKRCLFMKDGQIISEIIKEETEDFLLNIEHEAKKLGI</sequence>
<comment type="caution">
    <text evidence="2">The sequence shown here is derived from an EMBL/GenBank/DDBJ whole genome shotgun (WGS) entry which is preliminary data.</text>
</comment>
<name>G5JPD3_STRCG</name>
<dbReference type="InterPro" id="IPR015854">
    <property type="entry name" value="ABC_transpr_LolD-like"/>
</dbReference>
<dbReference type="SUPFAM" id="SSF52540">
    <property type="entry name" value="P-loop containing nucleoside triphosphate hydrolases"/>
    <property type="match status" value="1"/>
</dbReference>
<dbReference type="GO" id="GO:0005886">
    <property type="term" value="C:plasma membrane"/>
    <property type="evidence" value="ECO:0007669"/>
    <property type="project" value="TreeGrafter"/>
</dbReference>
<evidence type="ECO:0000313" key="3">
    <source>
        <dbReference type="Proteomes" id="UP000004322"/>
    </source>
</evidence>
<feature type="domain" description="ABC transporter" evidence="1">
    <location>
        <begin position="4"/>
        <end position="36"/>
    </location>
</feature>
<dbReference type="AlphaFoldDB" id="G5JPD3"/>
<gene>
    <name evidence="2" type="ORF">STRCR_1585</name>
</gene>
<dbReference type="STRING" id="873449.STRCR_1585"/>
<evidence type="ECO:0000259" key="1">
    <source>
        <dbReference type="Pfam" id="PF00005"/>
    </source>
</evidence>
<accession>G5JPD3</accession>
<dbReference type="InterPro" id="IPR003439">
    <property type="entry name" value="ABC_transporter-like_ATP-bd"/>
</dbReference>
<dbReference type="GO" id="GO:0016887">
    <property type="term" value="F:ATP hydrolysis activity"/>
    <property type="evidence" value="ECO:0007669"/>
    <property type="project" value="InterPro"/>
</dbReference>
<dbReference type="GO" id="GO:0022857">
    <property type="term" value="F:transmembrane transporter activity"/>
    <property type="evidence" value="ECO:0007669"/>
    <property type="project" value="TreeGrafter"/>
</dbReference>
<organism evidence="2 3">
    <name type="scientific">Streptococcus criceti HS-6</name>
    <dbReference type="NCBI Taxonomy" id="873449"/>
    <lineage>
        <taxon>Bacteria</taxon>
        <taxon>Bacillati</taxon>
        <taxon>Bacillota</taxon>
        <taxon>Bacilli</taxon>
        <taxon>Lactobacillales</taxon>
        <taxon>Streptococcaceae</taxon>
        <taxon>Streptococcus</taxon>
    </lineage>
</organism>
<proteinExistence type="predicted"/>
<dbReference type="Gene3D" id="3.40.50.300">
    <property type="entry name" value="P-loop containing nucleotide triphosphate hydrolases"/>
    <property type="match status" value="1"/>
</dbReference>
<protein>
    <recommendedName>
        <fullName evidence="1">ABC transporter domain-containing protein</fullName>
    </recommendedName>
</protein>